<evidence type="ECO:0000313" key="5">
    <source>
        <dbReference type="Proteomes" id="UP000466442"/>
    </source>
</evidence>
<feature type="compositionally biased region" description="Polar residues" evidence="3">
    <location>
        <begin position="233"/>
        <end position="250"/>
    </location>
</feature>
<sequence>MMVSSSCNNTSRRSLPKKEKIIPSQQLGVEALPTINKTMQGVLDWLKTERLHKYWPVFSRMTYTTLVGLNEGNLEHALTCIGSDPITNGARGRILRCTERLRERSNLLNAINEHTPLDDIADIFLLIASTPLSASENEPNGLSLVKLFRQKLNQVVGYYGPEITKNYVLRKALLTYIGRSEVPESDKEYIERLFNNLKLAARSGTSPKGCHQKLSPPSSPQSLVSSSSASPHGKQNQVQQRPISPLSPSTLRPLDCSIPLPKPPPLTGAQKTSFPAKEEKPTYPGFTHPPPGLHFPYFNIFGHAKADGSGSMADKPKPTCRPLCDRPAPSPTNSRPLYGRSTPGPTISYPLYDRSTPAPPTSRPLYGEHSPAPTTGRPLYDRRSPAPKTSRPLYDRSTPAPTTSSPLYDRSMFAPPTSRPLYGERLPASTTSNTLNDRPFYEPIKGRMQNCLYQCQIPSPQCQTNYDWPDPRLENAFMNLSLNDLDLSISPISIGASVESSLDLNKLWGGTKNQVMLDLNVTSRSRIRS</sequence>
<feature type="region of interest" description="Disordered" evidence="3">
    <location>
        <begin position="204"/>
        <end position="286"/>
    </location>
</feature>
<dbReference type="Gene3D" id="1.10.150.50">
    <property type="entry name" value="Transcription Factor, Ets-1"/>
    <property type="match status" value="1"/>
</dbReference>
<feature type="region of interest" description="Disordered" evidence="3">
    <location>
        <begin position="1"/>
        <end position="20"/>
    </location>
</feature>
<proteinExistence type="predicted"/>
<evidence type="ECO:0000256" key="3">
    <source>
        <dbReference type="SAM" id="MobiDB-lite"/>
    </source>
</evidence>
<keyword evidence="5" id="KW-1185">Reference proteome</keyword>
<organism evidence="4 5">
    <name type="scientific">Apolygus lucorum</name>
    <name type="common">Small green plant bug</name>
    <name type="synonym">Lygocoris lucorum</name>
    <dbReference type="NCBI Taxonomy" id="248454"/>
    <lineage>
        <taxon>Eukaryota</taxon>
        <taxon>Metazoa</taxon>
        <taxon>Ecdysozoa</taxon>
        <taxon>Arthropoda</taxon>
        <taxon>Hexapoda</taxon>
        <taxon>Insecta</taxon>
        <taxon>Pterygota</taxon>
        <taxon>Neoptera</taxon>
        <taxon>Paraneoptera</taxon>
        <taxon>Hemiptera</taxon>
        <taxon>Heteroptera</taxon>
        <taxon>Panheteroptera</taxon>
        <taxon>Cimicomorpha</taxon>
        <taxon>Miridae</taxon>
        <taxon>Mirini</taxon>
        <taxon>Apolygus</taxon>
    </lineage>
</organism>
<dbReference type="Proteomes" id="UP000466442">
    <property type="component" value="Unassembled WGS sequence"/>
</dbReference>
<protein>
    <recommendedName>
        <fullName evidence="6">SAM domain-containing protein</fullName>
    </recommendedName>
</protein>
<feature type="region of interest" description="Disordered" evidence="3">
    <location>
        <begin position="307"/>
        <end position="437"/>
    </location>
</feature>
<accession>A0A8S9X489</accession>
<gene>
    <name evidence="4" type="ORF">GE061_002147</name>
</gene>
<dbReference type="PANTHER" id="PTHR12515:SF5">
    <property type="entry name" value="PROTEIN SMAUG"/>
    <property type="match status" value="1"/>
</dbReference>
<dbReference type="GO" id="GO:0000289">
    <property type="term" value="P:nuclear-transcribed mRNA poly(A) tail shortening"/>
    <property type="evidence" value="ECO:0007669"/>
    <property type="project" value="TreeGrafter"/>
</dbReference>
<feature type="compositionally biased region" description="Low complexity" evidence="3">
    <location>
        <begin position="220"/>
        <end position="231"/>
    </location>
</feature>
<dbReference type="SUPFAM" id="SSF47769">
    <property type="entry name" value="SAM/Pointed domain"/>
    <property type="match status" value="1"/>
</dbReference>
<comment type="subcellular location">
    <subcellularLocation>
        <location evidence="1">Cytoplasm</location>
    </subcellularLocation>
</comment>
<dbReference type="GO" id="GO:0003729">
    <property type="term" value="F:mRNA binding"/>
    <property type="evidence" value="ECO:0007669"/>
    <property type="project" value="TreeGrafter"/>
</dbReference>
<evidence type="ECO:0000256" key="1">
    <source>
        <dbReference type="ARBA" id="ARBA00004496"/>
    </source>
</evidence>
<dbReference type="EMBL" id="WIXP02000010">
    <property type="protein sequence ID" value="KAF6203812.1"/>
    <property type="molecule type" value="Genomic_DNA"/>
</dbReference>
<keyword evidence="2" id="KW-0963">Cytoplasm</keyword>
<evidence type="ECO:0000256" key="2">
    <source>
        <dbReference type="ARBA" id="ARBA00022490"/>
    </source>
</evidence>
<dbReference type="InterPro" id="IPR050897">
    <property type="entry name" value="SMAUG/VTS1_RNA-bind"/>
</dbReference>
<feature type="compositionally biased region" description="Polar residues" evidence="3">
    <location>
        <begin position="1"/>
        <end position="13"/>
    </location>
</feature>
<comment type="caution">
    <text evidence="4">The sequence shown here is derived from an EMBL/GenBank/DDBJ whole genome shotgun (WGS) entry which is preliminary data.</text>
</comment>
<reference evidence="4" key="1">
    <citation type="journal article" date="2021" name="Mol. Ecol. Resour.">
        <title>Apolygus lucorum genome provides insights into omnivorousness and mesophyll feeding.</title>
        <authorList>
            <person name="Liu Y."/>
            <person name="Liu H."/>
            <person name="Wang H."/>
            <person name="Huang T."/>
            <person name="Liu B."/>
            <person name="Yang B."/>
            <person name="Yin L."/>
            <person name="Li B."/>
            <person name="Zhang Y."/>
            <person name="Zhang S."/>
            <person name="Jiang F."/>
            <person name="Zhang X."/>
            <person name="Ren Y."/>
            <person name="Wang B."/>
            <person name="Wang S."/>
            <person name="Lu Y."/>
            <person name="Wu K."/>
            <person name="Fan W."/>
            <person name="Wang G."/>
        </authorList>
    </citation>
    <scope>NUCLEOTIDE SEQUENCE</scope>
    <source>
        <strain evidence="4">12Hb</strain>
    </source>
</reference>
<dbReference type="OrthoDB" id="2155283at2759"/>
<dbReference type="PANTHER" id="PTHR12515">
    <property type="entry name" value="STERILE ALPHA MOTIF DOMAIN CONTAINING PROTEIN 4-RELATED"/>
    <property type="match status" value="1"/>
</dbReference>
<name>A0A8S9X489_APOLU</name>
<evidence type="ECO:0008006" key="6">
    <source>
        <dbReference type="Google" id="ProtNLM"/>
    </source>
</evidence>
<dbReference type="InterPro" id="IPR013761">
    <property type="entry name" value="SAM/pointed_sf"/>
</dbReference>
<dbReference type="AlphaFoldDB" id="A0A8S9X489"/>
<evidence type="ECO:0000313" key="4">
    <source>
        <dbReference type="EMBL" id="KAF6203812.1"/>
    </source>
</evidence>
<dbReference type="GO" id="GO:0000932">
    <property type="term" value="C:P-body"/>
    <property type="evidence" value="ECO:0007669"/>
    <property type="project" value="TreeGrafter"/>
</dbReference>